<evidence type="ECO:0000313" key="3">
    <source>
        <dbReference type="Proteomes" id="UP000028680"/>
    </source>
</evidence>
<dbReference type="Proteomes" id="UP000028680">
    <property type="component" value="Chromosome"/>
</dbReference>
<name>A0AAN0RJT3_9RHOB</name>
<sequence>MAALILICRLLTPPAVLSTDSRAQSQSNMRGEPVSRILSRSTPLPAQSWAIIHLGGLLPGPSSCQPEPAGLKRPICGSYLALLPVGLAVPRLLPAARWALPHRFTITLHARLSLLCGAIPRVTPAGRYPAPLFHGVRTFLEGCPPRLPSPPRPAVLRGLLHRVKPTKLGTARHKTQNVRDILQADPSAKPSS</sequence>
<evidence type="ECO:0000256" key="1">
    <source>
        <dbReference type="SAM" id="MobiDB-lite"/>
    </source>
</evidence>
<keyword evidence="3" id="KW-1185">Reference proteome</keyword>
<gene>
    <name evidence="2" type="ORF">RCA23_c19200</name>
</gene>
<organism evidence="2 3">
    <name type="scientific">Planktomarina temperata RCA23</name>
    <dbReference type="NCBI Taxonomy" id="666509"/>
    <lineage>
        <taxon>Bacteria</taxon>
        <taxon>Pseudomonadati</taxon>
        <taxon>Pseudomonadota</taxon>
        <taxon>Alphaproteobacteria</taxon>
        <taxon>Rhodobacterales</taxon>
        <taxon>Paracoccaceae</taxon>
        <taxon>Planktomarina</taxon>
    </lineage>
</organism>
<feature type="region of interest" description="Disordered" evidence="1">
    <location>
        <begin position="170"/>
        <end position="192"/>
    </location>
</feature>
<dbReference type="EMBL" id="CP003984">
    <property type="protein sequence ID" value="AII87451.1"/>
    <property type="molecule type" value="Genomic_DNA"/>
</dbReference>
<proteinExistence type="predicted"/>
<reference evidence="2 3" key="1">
    <citation type="journal article" date="2014" name="ISME J.">
        <title>Adaptation of an abundant Roseobacter RCA organism to pelagic systems revealed by genomic and transcriptomic analyses.</title>
        <authorList>
            <person name="Voget S."/>
            <person name="Wemheuer B."/>
            <person name="Brinkhoff T."/>
            <person name="Vollmers J."/>
            <person name="Dietrich S."/>
            <person name="Giebel H.A."/>
            <person name="Beardsley C."/>
            <person name="Sardemann C."/>
            <person name="Bakenhus I."/>
            <person name="Billerbeck S."/>
            <person name="Daniel R."/>
            <person name="Simon M."/>
        </authorList>
    </citation>
    <scope>NUCLEOTIDE SEQUENCE [LARGE SCALE GENOMIC DNA]</scope>
    <source>
        <strain evidence="2 3">RCA23</strain>
    </source>
</reference>
<dbReference type="AlphaFoldDB" id="A0AAN0RJT3"/>
<evidence type="ECO:0000313" key="2">
    <source>
        <dbReference type="EMBL" id="AII87451.1"/>
    </source>
</evidence>
<accession>A0AAN0RJT3</accession>
<protein>
    <submittedName>
        <fullName evidence="2">Uncharacterized protein</fullName>
    </submittedName>
</protein>
<dbReference type="KEGG" id="ptp:RCA23_c19200"/>